<accession>A0A9N8ECD2</accession>
<dbReference type="GO" id="GO:0005576">
    <property type="term" value="C:extracellular region"/>
    <property type="evidence" value="ECO:0007669"/>
    <property type="project" value="TreeGrafter"/>
</dbReference>
<dbReference type="AlphaFoldDB" id="A0A9N8ECD2"/>
<keyword evidence="3" id="KW-0326">Glycosidase</keyword>
<evidence type="ECO:0000256" key="1">
    <source>
        <dbReference type="ARBA" id="ARBA00005641"/>
    </source>
</evidence>
<keyword evidence="4" id="KW-1133">Transmembrane helix</keyword>
<keyword evidence="4" id="KW-0472">Membrane</keyword>
<keyword evidence="7" id="KW-1185">Reference proteome</keyword>
<comment type="caution">
    <text evidence="6">The sequence shown here is derived from an EMBL/GenBank/DDBJ whole genome shotgun (WGS) entry which is preliminary data.</text>
</comment>
<dbReference type="SUPFAM" id="SSF51445">
    <property type="entry name" value="(Trans)glycosidases"/>
    <property type="match status" value="1"/>
</dbReference>
<dbReference type="Proteomes" id="UP001153069">
    <property type="component" value="Unassembled WGS sequence"/>
</dbReference>
<evidence type="ECO:0000256" key="4">
    <source>
        <dbReference type="SAM" id="Phobius"/>
    </source>
</evidence>
<organism evidence="6 7">
    <name type="scientific">Seminavis robusta</name>
    <dbReference type="NCBI Taxonomy" id="568900"/>
    <lineage>
        <taxon>Eukaryota</taxon>
        <taxon>Sar</taxon>
        <taxon>Stramenopiles</taxon>
        <taxon>Ochrophyta</taxon>
        <taxon>Bacillariophyta</taxon>
        <taxon>Bacillariophyceae</taxon>
        <taxon>Bacillariophycidae</taxon>
        <taxon>Naviculales</taxon>
        <taxon>Naviculaceae</taxon>
        <taxon>Seminavis</taxon>
    </lineage>
</organism>
<dbReference type="OrthoDB" id="417697at2759"/>
<keyword evidence="4" id="KW-0812">Transmembrane</keyword>
<dbReference type="PANTHER" id="PTHR31297:SF38">
    <property type="entry name" value="X8 DOMAIN-CONTAINING PROTEIN"/>
    <property type="match status" value="1"/>
</dbReference>
<proteinExistence type="inferred from homology"/>
<dbReference type="Pfam" id="PF00150">
    <property type="entry name" value="Cellulase"/>
    <property type="match status" value="1"/>
</dbReference>
<reference evidence="6" key="1">
    <citation type="submission" date="2020-06" db="EMBL/GenBank/DDBJ databases">
        <authorList>
            <consortium name="Plant Systems Biology data submission"/>
        </authorList>
    </citation>
    <scope>NUCLEOTIDE SEQUENCE</scope>
    <source>
        <strain evidence="6">D6</strain>
    </source>
</reference>
<dbReference type="GO" id="GO:0009986">
    <property type="term" value="C:cell surface"/>
    <property type="evidence" value="ECO:0007669"/>
    <property type="project" value="TreeGrafter"/>
</dbReference>
<dbReference type="GO" id="GO:0009251">
    <property type="term" value="P:glucan catabolic process"/>
    <property type="evidence" value="ECO:0007669"/>
    <property type="project" value="TreeGrafter"/>
</dbReference>
<dbReference type="GO" id="GO:0008422">
    <property type="term" value="F:beta-glucosidase activity"/>
    <property type="evidence" value="ECO:0007669"/>
    <property type="project" value="TreeGrafter"/>
</dbReference>
<name>A0A9N8ECD2_9STRA</name>
<dbReference type="InterPro" id="IPR017853">
    <property type="entry name" value="GH"/>
</dbReference>
<dbReference type="Gene3D" id="3.20.20.80">
    <property type="entry name" value="Glycosidases"/>
    <property type="match status" value="1"/>
</dbReference>
<feature type="transmembrane region" description="Helical" evidence="4">
    <location>
        <begin position="597"/>
        <end position="620"/>
    </location>
</feature>
<protein>
    <submittedName>
        <fullName evidence="6">Probable glucan 1,3-beta-glucosidase A</fullName>
    </submittedName>
</protein>
<evidence type="ECO:0000256" key="3">
    <source>
        <dbReference type="ARBA" id="ARBA00023295"/>
    </source>
</evidence>
<dbReference type="InterPro" id="IPR001547">
    <property type="entry name" value="Glyco_hydro_5"/>
</dbReference>
<dbReference type="PANTHER" id="PTHR31297">
    <property type="entry name" value="GLUCAN ENDO-1,6-BETA-GLUCOSIDASE B"/>
    <property type="match status" value="1"/>
</dbReference>
<dbReference type="EMBL" id="CAICTM010000964">
    <property type="protein sequence ID" value="CAB9518827.1"/>
    <property type="molecule type" value="Genomic_DNA"/>
</dbReference>
<gene>
    <name evidence="6" type="ORF">SEMRO_966_G225720.1</name>
</gene>
<evidence type="ECO:0000313" key="6">
    <source>
        <dbReference type="EMBL" id="CAB9518827.1"/>
    </source>
</evidence>
<comment type="similarity">
    <text evidence="1">Belongs to the glycosyl hydrolase 5 (cellulase A) family.</text>
</comment>
<evidence type="ECO:0000256" key="2">
    <source>
        <dbReference type="ARBA" id="ARBA00022801"/>
    </source>
</evidence>
<keyword evidence="2" id="KW-0378">Hydrolase</keyword>
<feature type="domain" description="Glycoside hydrolase family 5" evidence="5">
    <location>
        <begin position="69"/>
        <end position="231"/>
    </location>
</feature>
<evidence type="ECO:0000313" key="7">
    <source>
        <dbReference type="Proteomes" id="UP001153069"/>
    </source>
</evidence>
<dbReference type="InterPro" id="IPR050386">
    <property type="entry name" value="Glycosyl_hydrolase_5"/>
</dbReference>
<sequence length="670" mass="75813">MTCTADEHSTPFNNQIRGTNLGGWMVLEPWITPSMFYQFLGGNETTTAFDSYTFCKVLGPEEGNKQLRRHWETWVTEDIIEEMYQTGAVNSLRLPVGDFMYKPYGPYHGCVDGALEYVDKLLDWCYSRGITVLIDIHALKDSQNGFDNSGQGMGLEWTSAINSDIANIVTFQHWPIRSAEWIGTFDSKTVSYSSINYDNIQHALDVIDIIVDMYQGHPAVLGLEPVNEPWQYTPIKELKRFYWEGYLIVKRKAPFWKYIMHDSFRLDPNIWGGFMAGCPERALDTHIYQAWRAPDSRIGFYQDACNQKGIIATMEREFGPTIVGEWSLATDNCAMWLNGFNDNLPGFPMLPCKYIPCSAPYMGTDQPGTPVDPTKPIQGPFGTGMSGPIYGYCPVGRDWLKESSGNPITGRDWVRAPPDAPPKYDDTLNVMRNLAHKKINAFSGIGHGFYFWNFRTDLYEPKWSYMLALELGMIPKGNLNDEAVISACDREDSSEIRCKANRRAPEENVRNALNYIYGVEDLEDKANETATLTGDALYEAADEAIDDFWQTHRHEGATCDFGGVGILTVKDVVPTDDDEAWTFGDDDEYFGKELNPVFTWLMVVGVALATFVLTLGCFVVTMRRSKTFNKAVREAAVFRPIAKSKSQVLRKSLCLPLDEYEELANVNFNE</sequence>
<evidence type="ECO:0000259" key="5">
    <source>
        <dbReference type="Pfam" id="PF00150"/>
    </source>
</evidence>